<evidence type="ECO:0000313" key="3">
    <source>
        <dbReference type="Proteomes" id="UP001597511"/>
    </source>
</evidence>
<evidence type="ECO:0000313" key="2">
    <source>
        <dbReference type="EMBL" id="MFD2921019.1"/>
    </source>
</evidence>
<feature type="chain" id="PRO_5046676709" evidence="1">
    <location>
        <begin position="23"/>
        <end position="191"/>
    </location>
</feature>
<dbReference type="Proteomes" id="UP001597511">
    <property type="component" value="Unassembled WGS sequence"/>
</dbReference>
<dbReference type="RefSeq" id="WP_386100510.1">
    <property type="nucleotide sequence ID" value="NZ_JBHUOZ010000003.1"/>
</dbReference>
<comment type="caution">
    <text evidence="2">The sequence shown here is derived from an EMBL/GenBank/DDBJ whole genome shotgun (WGS) entry which is preliminary data.</text>
</comment>
<gene>
    <name evidence="2" type="ORF">ACFS6H_14940</name>
</gene>
<feature type="signal peptide" evidence="1">
    <location>
        <begin position="1"/>
        <end position="22"/>
    </location>
</feature>
<proteinExistence type="predicted"/>
<evidence type="ECO:0000256" key="1">
    <source>
        <dbReference type="SAM" id="SignalP"/>
    </source>
</evidence>
<organism evidence="2 3">
    <name type="scientific">Terrimonas rubra</name>
    <dbReference type="NCBI Taxonomy" id="1035890"/>
    <lineage>
        <taxon>Bacteria</taxon>
        <taxon>Pseudomonadati</taxon>
        <taxon>Bacteroidota</taxon>
        <taxon>Chitinophagia</taxon>
        <taxon>Chitinophagales</taxon>
        <taxon>Chitinophagaceae</taxon>
        <taxon>Terrimonas</taxon>
    </lineage>
</organism>
<protein>
    <submittedName>
        <fullName evidence="2">Uncharacterized protein</fullName>
    </submittedName>
</protein>
<accession>A0ABW6A6M6</accession>
<dbReference type="EMBL" id="JBHUOZ010000003">
    <property type="protein sequence ID" value="MFD2921019.1"/>
    <property type="molecule type" value="Genomic_DNA"/>
</dbReference>
<name>A0ABW6A6M6_9BACT</name>
<reference evidence="3" key="1">
    <citation type="journal article" date="2019" name="Int. J. Syst. Evol. Microbiol.">
        <title>The Global Catalogue of Microorganisms (GCM) 10K type strain sequencing project: providing services to taxonomists for standard genome sequencing and annotation.</title>
        <authorList>
            <consortium name="The Broad Institute Genomics Platform"/>
            <consortium name="The Broad Institute Genome Sequencing Center for Infectious Disease"/>
            <person name="Wu L."/>
            <person name="Ma J."/>
        </authorList>
    </citation>
    <scope>NUCLEOTIDE SEQUENCE [LARGE SCALE GENOMIC DNA]</scope>
    <source>
        <strain evidence="3">KCTC 23299</strain>
    </source>
</reference>
<keyword evidence="1" id="KW-0732">Signal</keyword>
<sequence>MKNKNFLIILVFVCITAGLVSCNDGANIVKVDKKEYDALKSAADKWKEVDLLAAELVNRKAAEQGGENAMIDTASGDTYMLNYKTSKTAPPRHSAGVDFDKEAVAFMIKYMLDNKVENVRAAFGIYSNTAAIGKDGFATILFGLPKKISHEEWEKNPNATAIYPFKYKKVGNDNDTTPPSGGFLNWGDVVP</sequence>
<dbReference type="PROSITE" id="PS51257">
    <property type="entry name" value="PROKAR_LIPOPROTEIN"/>
    <property type="match status" value="1"/>
</dbReference>
<keyword evidence="3" id="KW-1185">Reference proteome</keyword>